<dbReference type="EMBL" id="CAJMWZ010000156">
    <property type="protein sequence ID" value="CAE6411997.1"/>
    <property type="molecule type" value="Genomic_DNA"/>
</dbReference>
<dbReference type="GO" id="GO:0005524">
    <property type="term" value="F:ATP binding"/>
    <property type="evidence" value="ECO:0007669"/>
    <property type="project" value="UniProtKB-KW"/>
</dbReference>
<protein>
    <recommendedName>
        <fullName evidence="7">Protein kinase domain-containing protein</fullName>
    </recommendedName>
</protein>
<comment type="caution">
    <text evidence="8">The sequence shown here is derived from an EMBL/GenBank/DDBJ whole genome shotgun (WGS) entry which is preliminary data.</text>
</comment>
<dbReference type="GO" id="GO:0004674">
    <property type="term" value="F:protein serine/threonine kinase activity"/>
    <property type="evidence" value="ECO:0007669"/>
    <property type="project" value="UniProtKB-KW"/>
</dbReference>
<keyword evidence="6" id="KW-0067">ATP-binding</keyword>
<evidence type="ECO:0000259" key="7">
    <source>
        <dbReference type="PROSITE" id="PS50011"/>
    </source>
</evidence>
<feature type="domain" description="Protein kinase" evidence="7">
    <location>
        <begin position="1"/>
        <end position="244"/>
    </location>
</feature>
<dbReference type="PANTHER" id="PTHR11584:SF369">
    <property type="entry name" value="MITOGEN-ACTIVATED PROTEIN KINASE KINASE KINASE 19-RELATED"/>
    <property type="match status" value="1"/>
</dbReference>
<evidence type="ECO:0000256" key="6">
    <source>
        <dbReference type="ARBA" id="ARBA00022840"/>
    </source>
</evidence>
<keyword evidence="5" id="KW-0418">Kinase</keyword>
<dbReference type="PROSITE" id="PS50011">
    <property type="entry name" value="PROTEIN_KINASE_DOM"/>
    <property type="match status" value="1"/>
</dbReference>
<dbReference type="Proteomes" id="UP000663850">
    <property type="component" value="Unassembled WGS sequence"/>
</dbReference>
<dbReference type="InterPro" id="IPR011009">
    <property type="entry name" value="Kinase-like_dom_sf"/>
</dbReference>
<gene>
    <name evidence="8" type="ORF">RDB_LOCUS2003</name>
</gene>
<keyword evidence="2" id="KW-0723">Serine/threonine-protein kinase</keyword>
<accession>A0A8H3A7W3</accession>
<dbReference type="SUPFAM" id="SSF56112">
    <property type="entry name" value="Protein kinase-like (PK-like)"/>
    <property type="match status" value="1"/>
</dbReference>
<dbReference type="PROSITE" id="PS00108">
    <property type="entry name" value="PROTEIN_KINASE_ST"/>
    <property type="match status" value="1"/>
</dbReference>
<keyword evidence="3" id="KW-0808">Transferase</keyword>
<dbReference type="PANTHER" id="PTHR11584">
    <property type="entry name" value="SERINE/THREONINE PROTEIN KINASE"/>
    <property type="match status" value="1"/>
</dbReference>
<sequence>MPMIRDTITGSMSATEILQSLVAHGCHDISRKFDISHVSEYPVSSGGFGDVYCATLRNGDQVGIKCMRVLVGPTVEGKNFLKCVQIADGIGYLHAQGIVHGDLKPENVLVSQDHTPKLTDFGNAALAEYTLQFTDSSTTQGMSVRWTAPEILKQETKTTQAGDIFAFGMIVLETITGLLPYAGVSDPVVMFSIAAGKLPKRPQAHIPSGAEQADSLWEILNSCWAYKPSERPKAHEIKTMMQGITPGGLLVGPVSDASLPSL</sequence>
<organism evidence="8 9">
    <name type="scientific">Rhizoctonia solani</name>
    <dbReference type="NCBI Taxonomy" id="456999"/>
    <lineage>
        <taxon>Eukaryota</taxon>
        <taxon>Fungi</taxon>
        <taxon>Dikarya</taxon>
        <taxon>Basidiomycota</taxon>
        <taxon>Agaricomycotina</taxon>
        <taxon>Agaricomycetes</taxon>
        <taxon>Cantharellales</taxon>
        <taxon>Ceratobasidiaceae</taxon>
        <taxon>Rhizoctonia</taxon>
    </lineage>
</organism>
<evidence type="ECO:0000256" key="4">
    <source>
        <dbReference type="ARBA" id="ARBA00022741"/>
    </source>
</evidence>
<proteinExistence type="inferred from homology"/>
<evidence type="ECO:0000256" key="5">
    <source>
        <dbReference type="ARBA" id="ARBA00022777"/>
    </source>
</evidence>
<evidence type="ECO:0000256" key="3">
    <source>
        <dbReference type="ARBA" id="ARBA00022679"/>
    </source>
</evidence>
<dbReference type="AlphaFoldDB" id="A0A8H3A7W3"/>
<evidence type="ECO:0000256" key="1">
    <source>
        <dbReference type="ARBA" id="ARBA00006529"/>
    </source>
</evidence>
<evidence type="ECO:0000313" key="8">
    <source>
        <dbReference type="EMBL" id="CAE6411997.1"/>
    </source>
</evidence>
<reference evidence="8" key="1">
    <citation type="submission" date="2021-01" db="EMBL/GenBank/DDBJ databases">
        <authorList>
            <person name="Kaushik A."/>
        </authorList>
    </citation>
    <scope>NUCLEOTIDE SEQUENCE</scope>
    <source>
        <strain evidence="8">Type strain: AG8-Rh-89/</strain>
    </source>
</reference>
<dbReference type="SMART" id="SM00220">
    <property type="entry name" value="S_TKc"/>
    <property type="match status" value="1"/>
</dbReference>
<dbReference type="InterPro" id="IPR001245">
    <property type="entry name" value="Ser-Thr/Tyr_kinase_cat_dom"/>
</dbReference>
<name>A0A8H3A7W3_9AGAM</name>
<evidence type="ECO:0000256" key="2">
    <source>
        <dbReference type="ARBA" id="ARBA00022527"/>
    </source>
</evidence>
<dbReference type="Gene3D" id="1.10.510.10">
    <property type="entry name" value="Transferase(Phosphotransferase) domain 1"/>
    <property type="match status" value="1"/>
</dbReference>
<dbReference type="InterPro" id="IPR000719">
    <property type="entry name" value="Prot_kinase_dom"/>
</dbReference>
<comment type="similarity">
    <text evidence="1">Belongs to the protein kinase superfamily. STE Ser/Thr protein kinase family. MAP kinase kinase kinase subfamily.</text>
</comment>
<dbReference type="Pfam" id="PF07714">
    <property type="entry name" value="PK_Tyr_Ser-Thr"/>
    <property type="match status" value="1"/>
</dbReference>
<keyword evidence="4" id="KW-0547">Nucleotide-binding</keyword>
<evidence type="ECO:0000313" key="9">
    <source>
        <dbReference type="Proteomes" id="UP000663850"/>
    </source>
</evidence>
<dbReference type="InterPro" id="IPR008271">
    <property type="entry name" value="Ser/Thr_kinase_AS"/>
</dbReference>